<dbReference type="InterPro" id="IPR011701">
    <property type="entry name" value="MFS"/>
</dbReference>
<feature type="transmembrane region" description="Helical" evidence="5">
    <location>
        <begin position="74"/>
        <end position="97"/>
    </location>
</feature>
<feature type="transmembrane region" description="Helical" evidence="5">
    <location>
        <begin position="103"/>
        <end position="120"/>
    </location>
</feature>
<dbReference type="Gene3D" id="1.20.1250.20">
    <property type="entry name" value="MFS general substrate transporter like domains"/>
    <property type="match status" value="2"/>
</dbReference>
<reference evidence="7" key="2">
    <citation type="submission" date="2020-09" db="EMBL/GenBank/DDBJ databases">
        <authorList>
            <person name="Sun Q."/>
            <person name="Zhou Y."/>
        </authorList>
    </citation>
    <scope>NUCLEOTIDE SEQUENCE</scope>
    <source>
        <strain evidence="7">CGMCC 1.7081</strain>
    </source>
</reference>
<evidence type="ECO:0000256" key="3">
    <source>
        <dbReference type="ARBA" id="ARBA00023136"/>
    </source>
</evidence>
<dbReference type="GO" id="GO:0005886">
    <property type="term" value="C:plasma membrane"/>
    <property type="evidence" value="ECO:0007669"/>
    <property type="project" value="TreeGrafter"/>
</dbReference>
<feature type="transmembrane region" description="Helical" evidence="5">
    <location>
        <begin position="7"/>
        <end position="28"/>
    </location>
</feature>
<evidence type="ECO:0000256" key="1">
    <source>
        <dbReference type="ARBA" id="ARBA00022692"/>
    </source>
</evidence>
<protein>
    <submittedName>
        <fullName evidence="7">MFS transporter</fullName>
    </submittedName>
</protein>
<feature type="domain" description="Major facilitator superfamily (MFS) profile" evidence="6">
    <location>
        <begin position="199"/>
        <end position="457"/>
    </location>
</feature>
<dbReference type="InterPro" id="IPR047200">
    <property type="entry name" value="MFS_YcaD-like"/>
</dbReference>
<evidence type="ECO:0000256" key="4">
    <source>
        <dbReference type="SAM" id="MobiDB-lite"/>
    </source>
</evidence>
<dbReference type="PANTHER" id="PTHR23521:SF3">
    <property type="entry name" value="MFS TRANSPORTER"/>
    <property type="match status" value="1"/>
</dbReference>
<feature type="transmembrane region" description="Helical" evidence="5">
    <location>
        <begin position="289"/>
        <end position="310"/>
    </location>
</feature>
<dbReference type="EMBL" id="BNAP01000001">
    <property type="protein sequence ID" value="GHG79838.1"/>
    <property type="molecule type" value="Genomic_DNA"/>
</dbReference>
<dbReference type="InterPro" id="IPR036259">
    <property type="entry name" value="MFS_trans_sf"/>
</dbReference>
<evidence type="ECO:0000256" key="2">
    <source>
        <dbReference type="ARBA" id="ARBA00022989"/>
    </source>
</evidence>
<dbReference type="RefSeq" id="WP_084436952.1">
    <property type="nucleotide sequence ID" value="NZ_BNAP01000001.1"/>
</dbReference>
<proteinExistence type="predicted"/>
<keyword evidence="3 5" id="KW-0472">Membrane</keyword>
<feature type="transmembrane region" description="Helical" evidence="5">
    <location>
        <begin position="158"/>
        <end position="181"/>
    </location>
</feature>
<dbReference type="GO" id="GO:0022857">
    <property type="term" value="F:transmembrane transporter activity"/>
    <property type="evidence" value="ECO:0007669"/>
    <property type="project" value="InterPro"/>
</dbReference>
<dbReference type="PROSITE" id="PS50850">
    <property type="entry name" value="MFS"/>
    <property type="match status" value="1"/>
</dbReference>
<dbReference type="Pfam" id="PF07690">
    <property type="entry name" value="MFS_1"/>
    <property type="match status" value="1"/>
</dbReference>
<keyword evidence="8" id="KW-1185">Reference proteome</keyword>
<evidence type="ECO:0000313" key="7">
    <source>
        <dbReference type="EMBL" id="GHG79838.1"/>
    </source>
</evidence>
<dbReference type="InterPro" id="IPR020846">
    <property type="entry name" value="MFS_dom"/>
</dbReference>
<feature type="transmembrane region" description="Helical" evidence="5">
    <location>
        <begin position="230"/>
        <end position="252"/>
    </location>
</feature>
<feature type="region of interest" description="Disordered" evidence="4">
    <location>
        <begin position="423"/>
        <end position="457"/>
    </location>
</feature>
<name>A0A8J3H4H9_9RHOB</name>
<dbReference type="CDD" id="cd17477">
    <property type="entry name" value="MFS_YcaD_like"/>
    <property type="match status" value="1"/>
</dbReference>
<feature type="transmembrane region" description="Helical" evidence="5">
    <location>
        <begin position="264"/>
        <end position="283"/>
    </location>
</feature>
<feature type="transmembrane region" description="Helical" evidence="5">
    <location>
        <begin position="40"/>
        <end position="62"/>
    </location>
</feature>
<dbReference type="AlphaFoldDB" id="A0A8J3H4H9"/>
<evidence type="ECO:0000256" key="5">
    <source>
        <dbReference type="SAM" id="Phobius"/>
    </source>
</evidence>
<comment type="caution">
    <text evidence="7">The sequence shown here is derived from an EMBL/GenBank/DDBJ whole genome shotgun (WGS) entry which is preliminary data.</text>
</comment>
<dbReference type="PANTHER" id="PTHR23521">
    <property type="entry name" value="TRANSPORTER MFS SUPERFAMILY"/>
    <property type="match status" value="1"/>
</dbReference>
<feature type="transmembrane region" description="Helical" evidence="5">
    <location>
        <begin position="132"/>
        <end position="152"/>
    </location>
</feature>
<dbReference type="SUPFAM" id="SSF103473">
    <property type="entry name" value="MFS general substrate transporter"/>
    <property type="match status" value="1"/>
</dbReference>
<reference evidence="7" key="1">
    <citation type="journal article" date="2014" name="Int. J. Syst. Evol. Microbiol.">
        <title>Complete genome sequence of Corynebacterium casei LMG S-19264T (=DSM 44701T), isolated from a smear-ripened cheese.</title>
        <authorList>
            <consortium name="US DOE Joint Genome Institute (JGI-PGF)"/>
            <person name="Walter F."/>
            <person name="Albersmeier A."/>
            <person name="Kalinowski J."/>
            <person name="Ruckert C."/>
        </authorList>
    </citation>
    <scope>NUCLEOTIDE SEQUENCE</scope>
    <source>
        <strain evidence="7">CGMCC 1.7081</strain>
    </source>
</reference>
<feature type="transmembrane region" description="Helical" evidence="5">
    <location>
        <begin position="202"/>
        <end position="224"/>
    </location>
</feature>
<feature type="compositionally biased region" description="Low complexity" evidence="4">
    <location>
        <begin position="426"/>
        <end position="447"/>
    </location>
</feature>
<gene>
    <name evidence="7" type="ORF">GCM10010961_02280</name>
</gene>
<accession>A0A8J3H4H9</accession>
<organism evidence="7 8">
    <name type="scientific">Pseudodonghicola xiamenensis</name>
    <dbReference type="NCBI Taxonomy" id="337702"/>
    <lineage>
        <taxon>Bacteria</taxon>
        <taxon>Pseudomonadati</taxon>
        <taxon>Pseudomonadota</taxon>
        <taxon>Alphaproteobacteria</taxon>
        <taxon>Rhodobacterales</taxon>
        <taxon>Paracoccaceae</taxon>
        <taxon>Pseudodonghicola</taxon>
    </lineage>
</organism>
<feature type="transmembrane region" description="Helical" evidence="5">
    <location>
        <begin position="322"/>
        <end position="344"/>
    </location>
</feature>
<evidence type="ECO:0000313" key="8">
    <source>
        <dbReference type="Proteomes" id="UP000611500"/>
    </source>
</evidence>
<sequence>MVRQILPISALLLGSALLLFAGGMNVLILPMRGTFEGFSAASLGLLGSGWAVGYVLGCVFMARLVARVGHIRSFSVMAAFAAIAVLLSLLILTPWAWVPLRALSGFCFAGAAMIVESWLGERAEPQSRGRIFGIYTMVNLAASTAGQLVLTLGDTTGIVFFVLPAIFYCLALVPTAISSSASPRPLARVSLDLRALWRNSPVAVFAVFCIGISNGAFGTLSAVYANEVGLHLTAVALFASLPVLAGALSQVPIGLVSDRMDRRLVLVLVAVLALVADLAFIFLRPDGRLENLVMASVFGAAIYAMYPIIIAHANDHAAEGSAIQVSGGLLMVFGLGSIAGPMAAGYSMAAFGQTGLFVTSAVAHVLIILFGAIRMSMRAPVHEAEKAAFVTVPQGRMATPETHVLAASPEEAEEIIAAEEDRLAEEGTGPAHEAAAAATAAVAAATERPPRVSEEEP</sequence>
<feature type="transmembrane region" description="Helical" evidence="5">
    <location>
        <begin position="350"/>
        <end position="373"/>
    </location>
</feature>
<keyword evidence="2 5" id="KW-1133">Transmembrane helix</keyword>
<keyword evidence="1 5" id="KW-0812">Transmembrane</keyword>
<evidence type="ECO:0000259" key="6">
    <source>
        <dbReference type="PROSITE" id="PS50850"/>
    </source>
</evidence>
<feature type="compositionally biased region" description="Basic and acidic residues" evidence="4">
    <location>
        <begin position="448"/>
        <end position="457"/>
    </location>
</feature>
<dbReference type="Proteomes" id="UP000611500">
    <property type="component" value="Unassembled WGS sequence"/>
</dbReference>